<gene>
    <name evidence="1" type="ORF">NCTC11009_01232</name>
</gene>
<protein>
    <submittedName>
        <fullName evidence="1">Uncharacterized protein</fullName>
    </submittedName>
</protein>
<sequence length="100" mass="11286">MSINLVEGDITPVIHIEVTEPGRTVDLSRETVLIHTRRVGTTEPVRTIPGQVHEANKIKVPLPEGFTDEVGDFEAEVEIVGRQTIYGTFNFKVRERYPDK</sequence>
<evidence type="ECO:0000313" key="2">
    <source>
        <dbReference type="Proteomes" id="UP000250242"/>
    </source>
</evidence>
<proteinExistence type="predicted"/>
<reference evidence="1 2" key="1">
    <citation type="submission" date="2018-06" db="EMBL/GenBank/DDBJ databases">
        <authorList>
            <consortium name="Pathogen Informatics"/>
            <person name="Doyle S."/>
        </authorList>
    </citation>
    <scope>NUCLEOTIDE SEQUENCE [LARGE SCALE GENOMIC DNA]</scope>
    <source>
        <strain evidence="1 2">NCTC11009</strain>
    </source>
</reference>
<name>A0A2X1WMR5_9BURK</name>
<dbReference type="AlphaFoldDB" id="A0A2X1WMR5"/>
<dbReference type="RefSeq" id="WP_113062503.1">
    <property type="nucleotide sequence ID" value="NZ_UATH01000001.1"/>
</dbReference>
<evidence type="ECO:0000313" key="1">
    <source>
        <dbReference type="EMBL" id="SPY08015.1"/>
    </source>
</evidence>
<organism evidence="1 2">
    <name type="scientific">Oligella urethralis</name>
    <dbReference type="NCBI Taxonomy" id="90245"/>
    <lineage>
        <taxon>Bacteria</taxon>
        <taxon>Pseudomonadati</taxon>
        <taxon>Pseudomonadota</taxon>
        <taxon>Betaproteobacteria</taxon>
        <taxon>Burkholderiales</taxon>
        <taxon>Alcaligenaceae</taxon>
        <taxon>Oligella</taxon>
    </lineage>
</organism>
<dbReference type="EMBL" id="UATH01000001">
    <property type="protein sequence ID" value="SPY08015.1"/>
    <property type="molecule type" value="Genomic_DNA"/>
</dbReference>
<accession>A0A2X1WMR5</accession>
<dbReference type="Proteomes" id="UP000250242">
    <property type="component" value="Unassembled WGS sequence"/>
</dbReference>